<dbReference type="Pfam" id="PF00215">
    <property type="entry name" value="OMPdecase"/>
    <property type="match status" value="1"/>
</dbReference>
<feature type="binding site" evidence="9 11">
    <location>
        <position position="32"/>
    </location>
    <ligand>
        <name>substrate</name>
    </ligand>
</feature>
<comment type="function">
    <text evidence="1 9">Catalyzes the decarboxylation of orotidine 5'-monophosphate (OMP) to uridine 5'-monophosphate (UMP).</text>
</comment>
<organism evidence="13 14">
    <name type="scientific">Philodulcilactobacillus myokoensis</name>
    <dbReference type="NCBI Taxonomy" id="2929573"/>
    <lineage>
        <taxon>Bacteria</taxon>
        <taxon>Bacillati</taxon>
        <taxon>Bacillota</taxon>
        <taxon>Bacilli</taxon>
        <taxon>Lactobacillales</taxon>
        <taxon>Lactobacillaceae</taxon>
        <taxon>Philodulcilactobacillus</taxon>
    </lineage>
</organism>
<dbReference type="FunFam" id="3.20.20.70:FF:000015">
    <property type="entry name" value="Orotidine 5'-phosphate decarboxylase"/>
    <property type="match status" value="1"/>
</dbReference>
<evidence type="ECO:0000313" key="13">
    <source>
        <dbReference type="EMBL" id="GLB47591.1"/>
    </source>
</evidence>
<dbReference type="InterPro" id="IPR001754">
    <property type="entry name" value="OMPdeCOase_dom"/>
</dbReference>
<evidence type="ECO:0000256" key="6">
    <source>
        <dbReference type="ARBA" id="ARBA00023239"/>
    </source>
</evidence>
<dbReference type="PANTHER" id="PTHR32119">
    <property type="entry name" value="OROTIDINE 5'-PHOSPHATE DECARBOXYLASE"/>
    <property type="match status" value="1"/>
</dbReference>
<keyword evidence="6 9" id="KW-0456">Lyase</keyword>
<dbReference type="AlphaFoldDB" id="A0A9W6B2J2"/>
<dbReference type="PANTHER" id="PTHR32119:SF2">
    <property type="entry name" value="OROTIDINE 5'-PHOSPHATE DECARBOXYLASE"/>
    <property type="match status" value="1"/>
</dbReference>
<protein>
    <recommendedName>
        <fullName evidence="9">Orotidine 5'-phosphate decarboxylase</fullName>
        <ecNumber evidence="9">4.1.1.23</ecNumber>
    </recommendedName>
    <alternativeName>
        <fullName evidence="9">OMP decarboxylase</fullName>
        <shortName evidence="9">OMPDCase</shortName>
        <shortName evidence="9">OMPdecase</shortName>
    </alternativeName>
</protein>
<feature type="binding site" evidence="9 11">
    <location>
        <position position="9"/>
    </location>
    <ligand>
        <name>substrate</name>
    </ligand>
</feature>
<evidence type="ECO:0000256" key="4">
    <source>
        <dbReference type="ARBA" id="ARBA00022793"/>
    </source>
</evidence>
<dbReference type="InterPro" id="IPR013785">
    <property type="entry name" value="Aldolase_TIM"/>
</dbReference>
<evidence type="ECO:0000256" key="1">
    <source>
        <dbReference type="ARBA" id="ARBA00002356"/>
    </source>
</evidence>
<dbReference type="CDD" id="cd04725">
    <property type="entry name" value="OMP_decarboxylase_like"/>
    <property type="match status" value="1"/>
</dbReference>
<dbReference type="RefSeq" id="WP_373876927.1">
    <property type="nucleotide sequence ID" value="NZ_BRPL01000004.1"/>
</dbReference>
<keyword evidence="14" id="KW-1185">Reference proteome</keyword>
<feature type="binding site" evidence="9 11">
    <location>
        <position position="210"/>
    </location>
    <ligand>
        <name>substrate</name>
    </ligand>
</feature>
<comment type="catalytic activity">
    <reaction evidence="7 9">
        <text>orotidine 5'-phosphate + H(+) = UMP + CO2</text>
        <dbReference type="Rhea" id="RHEA:11596"/>
        <dbReference type="ChEBI" id="CHEBI:15378"/>
        <dbReference type="ChEBI" id="CHEBI:16526"/>
        <dbReference type="ChEBI" id="CHEBI:57538"/>
        <dbReference type="ChEBI" id="CHEBI:57865"/>
        <dbReference type="EC" id="4.1.1.23"/>
    </reaction>
</comment>
<evidence type="ECO:0000256" key="10">
    <source>
        <dbReference type="PIRSR" id="PIRSR614732-1"/>
    </source>
</evidence>
<evidence type="ECO:0000256" key="5">
    <source>
        <dbReference type="ARBA" id="ARBA00022975"/>
    </source>
</evidence>
<name>A0A9W6B2J2_9LACO</name>
<dbReference type="Gene3D" id="3.20.20.70">
    <property type="entry name" value="Aldolase class I"/>
    <property type="match status" value="1"/>
</dbReference>
<dbReference type="GO" id="GO:0044205">
    <property type="term" value="P:'de novo' UMP biosynthetic process"/>
    <property type="evidence" value="ECO:0007669"/>
    <property type="project" value="UniProtKB-UniRule"/>
</dbReference>
<comment type="pathway">
    <text evidence="2 9">Pyrimidine metabolism; UMP biosynthesis via de novo pathway; UMP from orotate: step 2/2.</text>
</comment>
<proteinExistence type="inferred from homology"/>
<feature type="binding site" evidence="9 11">
    <location>
        <position position="180"/>
    </location>
    <ligand>
        <name>substrate</name>
    </ligand>
</feature>
<feature type="domain" description="Orotidine 5'-phosphate decarboxylase" evidence="12">
    <location>
        <begin position="3"/>
        <end position="225"/>
    </location>
</feature>
<reference evidence="13" key="2">
    <citation type="journal article" date="2023" name="PLoS ONE">
        <title>Philodulcilactobacillus myokoensis gen. nov., sp. nov., a fructophilic, acidophilic, and agar-phobic lactic acid bacterium isolated from fermented vegetable extracts.</title>
        <authorList>
            <person name="Kouya T."/>
            <person name="Ishiyama Y."/>
            <person name="Ohashi S."/>
            <person name="Kumakubo R."/>
            <person name="Yamazaki T."/>
            <person name="Otaki T."/>
        </authorList>
    </citation>
    <scope>NUCLEOTIDE SEQUENCE</scope>
    <source>
        <strain evidence="13">WR16-4</strain>
    </source>
</reference>
<feature type="active site" description="Proton donor" evidence="9">
    <location>
        <position position="61"/>
    </location>
</feature>
<comment type="subunit">
    <text evidence="3 9">Homodimer.</text>
</comment>
<keyword evidence="4 9" id="KW-0210">Decarboxylase</keyword>
<evidence type="ECO:0000313" key="14">
    <source>
        <dbReference type="Proteomes" id="UP001144204"/>
    </source>
</evidence>
<dbReference type="NCBIfam" id="NF001273">
    <property type="entry name" value="PRK00230.1"/>
    <property type="match status" value="1"/>
</dbReference>
<feature type="binding site" evidence="9 11">
    <location>
        <position position="189"/>
    </location>
    <ligand>
        <name>substrate</name>
    </ligand>
</feature>
<keyword evidence="5 9" id="KW-0665">Pyrimidine biosynthesis</keyword>
<dbReference type="EMBL" id="BRPL01000004">
    <property type="protein sequence ID" value="GLB47591.1"/>
    <property type="molecule type" value="Genomic_DNA"/>
</dbReference>
<feature type="binding site" evidence="9 11">
    <location>
        <position position="209"/>
    </location>
    <ligand>
        <name>substrate</name>
    </ligand>
</feature>
<comment type="similarity">
    <text evidence="8 9">Belongs to the OMP decarboxylase family. Type 1 subfamily.</text>
</comment>
<evidence type="ECO:0000256" key="7">
    <source>
        <dbReference type="ARBA" id="ARBA00049157"/>
    </source>
</evidence>
<evidence type="ECO:0000256" key="11">
    <source>
        <dbReference type="PIRSR" id="PIRSR614732-2"/>
    </source>
</evidence>
<feature type="active site" description="For OMPdecase activity" evidence="10">
    <location>
        <position position="59"/>
    </location>
</feature>
<dbReference type="NCBIfam" id="TIGR01740">
    <property type="entry name" value="pyrF"/>
    <property type="match status" value="1"/>
</dbReference>
<evidence type="ECO:0000256" key="2">
    <source>
        <dbReference type="ARBA" id="ARBA00004861"/>
    </source>
</evidence>
<feature type="active site" description="For OMPdecase activity" evidence="10">
    <location>
        <position position="64"/>
    </location>
</feature>
<reference evidence="13" key="1">
    <citation type="submission" date="2022-07" db="EMBL/GenBank/DDBJ databases">
        <authorList>
            <person name="Kouya T."/>
            <person name="Ishiyama Y."/>
        </authorList>
    </citation>
    <scope>NUCLEOTIDE SEQUENCE</scope>
    <source>
        <strain evidence="13">WR16-4</strain>
    </source>
</reference>
<dbReference type="InterPro" id="IPR011060">
    <property type="entry name" value="RibuloseP-bd_barrel"/>
</dbReference>
<dbReference type="Proteomes" id="UP001144204">
    <property type="component" value="Unassembled WGS sequence"/>
</dbReference>
<feature type="binding site" evidence="9 11">
    <location>
        <position position="118"/>
    </location>
    <ligand>
        <name>substrate</name>
    </ligand>
</feature>
<evidence type="ECO:0000256" key="8">
    <source>
        <dbReference type="ARBA" id="ARBA00061012"/>
    </source>
</evidence>
<accession>A0A9W6B2J2</accession>
<dbReference type="GO" id="GO:0006207">
    <property type="term" value="P:'de novo' pyrimidine nucleobase biosynthetic process"/>
    <property type="evidence" value="ECO:0007669"/>
    <property type="project" value="InterPro"/>
</dbReference>
<dbReference type="SMART" id="SM00934">
    <property type="entry name" value="OMPdecase"/>
    <property type="match status" value="1"/>
</dbReference>
<dbReference type="InterPro" id="IPR014732">
    <property type="entry name" value="OMPdecase"/>
</dbReference>
<dbReference type="GO" id="GO:0004590">
    <property type="term" value="F:orotidine-5'-phosphate decarboxylase activity"/>
    <property type="evidence" value="ECO:0007669"/>
    <property type="project" value="UniProtKB-UniRule"/>
</dbReference>
<evidence type="ECO:0000256" key="9">
    <source>
        <dbReference type="HAMAP-Rule" id="MF_01200"/>
    </source>
</evidence>
<evidence type="ECO:0000256" key="3">
    <source>
        <dbReference type="ARBA" id="ARBA00011738"/>
    </source>
</evidence>
<evidence type="ECO:0000259" key="12">
    <source>
        <dbReference type="SMART" id="SM00934"/>
    </source>
</evidence>
<dbReference type="GO" id="GO:0005829">
    <property type="term" value="C:cytosol"/>
    <property type="evidence" value="ECO:0007669"/>
    <property type="project" value="TreeGrafter"/>
</dbReference>
<gene>
    <name evidence="9 13" type="primary">pyrF</name>
    <name evidence="13" type="ORF">WR164_15700</name>
</gene>
<dbReference type="InterPro" id="IPR047596">
    <property type="entry name" value="OMPdecase_bac"/>
</dbReference>
<feature type="active site" description="For OMPdecase activity" evidence="10">
    <location>
        <position position="61"/>
    </location>
</feature>
<dbReference type="HAMAP" id="MF_01200_B">
    <property type="entry name" value="OMPdecase_type1_B"/>
    <property type="match status" value="1"/>
</dbReference>
<dbReference type="SUPFAM" id="SSF51366">
    <property type="entry name" value="Ribulose-phoshate binding barrel"/>
    <property type="match status" value="1"/>
</dbReference>
<dbReference type="EC" id="4.1.1.23" evidence="9"/>
<comment type="caution">
    <text evidence="13">The sequence shown here is derived from an EMBL/GenBank/DDBJ whole genome shotgun (WGS) entry which is preliminary data.</text>
</comment>
<sequence>MSPVIIALDFRNRLEVMNFLNQFQHPEKLFVKIGMELFYSEGPQIVKDLRAKGIKVFLDLKLYDIPSIVEKAVKQLAKLDVQLITVHASGGEVMLKAAKRGAENSKKHLKILAVTQLTSTSEEQMQRDQLISVDLKTSVTHLAKMAYQCGIDGTISSALEDPMIHKATGNDFKCINPGIRLVNNSNDDQKRVVTPEKAHQLGSNGIVVGRAITKASDPVKAYQKIVKAF</sequence>
<feature type="binding site" evidence="9">
    <location>
        <begin position="59"/>
        <end position="68"/>
    </location>
    <ligand>
        <name>substrate</name>
    </ligand>
</feature>